<dbReference type="RefSeq" id="WP_147156656.1">
    <property type="nucleotide sequence ID" value="NZ_BKAJ01000217.1"/>
</dbReference>
<evidence type="ECO:0000313" key="1">
    <source>
        <dbReference type="EMBL" id="GEP61348.1"/>
    </source>
</evidence>
<reference evidence="1 2" key="1">
    <citation type="submission" date="2019-07" db="EMBL/GenBank/DDBJ databases">
        <title>Whole genome shotgun sequence of Reyranella soli NBRC 108950.</title>
        <authorList>
            <person name="Hosoyama A."/>
            <person name="Uohara A."/>
            <person name="Ohji S."/>
            <person name="Ichikawa N."/>
        </authorList>
    </citation>
    <scope>NUCLEOTIDE SEQUENCE [LARGE SCALE GENOMIC DNA]</scope>
    <source>
        <strain evidence="1 2">NBRC 108950</strain>
    </source>
</reference>
<dbReference type="Proteomes" id="UP000321058">
    <property type="component" value="Unassembled WGS sequence"/>
</dbReference>
<keyword evidence="2" id="KW-1185">Reference proteome</keyword>
<organism evidence="1 2">
    <name type="scientific">Reyranella soli</name>
    <dbReference type="NCBI Taxonomy" id="1230389"/>
    <lineage>
        <taxon>Bacteria</taxon>
        <taxon>Pseudomonadati</taxon>
        <taxon>Pseudomonadota</taxon>
        <taxon>Alphaproteobacteria</taxon>
        <taxon>Hyphomicrobiales</taxon>
        <taxon>Reyranellaceae</taxon>
        <taxon>Reyranella</taxon>
    </lineage>
</organism>
<dbReference type="EMBL" id="BKAJ01000217">
    <property type="protein sequence ID" value="GEP61348.1"/>
    <property type="molecule type" value="Genomic_DNA"/>
</dbReference>
<name>A0A512NQX0_9HYPH</name>
<comment type="caution">
    <text evidence="1">The sequence shown here is derived from an EMBL/GenBank/DDBJ whole genome shotgun (WGS) entry which is preliminary data.</text>
</comment>
<evidence type="ECO:0000313" key="2">
    <source>
        <dbReference type="Proteomes" id="UP000321058"/>
    </source>
</evidence>
<gene>
    <name evidence="1" type="ORF">RSO01_85140</name>
</gene>
<dbReference type="OrthoDB" id="7376200at2"/>
<protein>
    <submittedName>
        <fullName evidence="1">Uncharacterized protein</fullName>
    </submittedName>
</protein>
<dbReference type="AlphaFoldDB" id="A0A512NQX0"/>
<accession>A0A512NQX0</accession>
<sequence>MDFDSYLDELAAAATLSFGKIFHMAAGCRLQLSKHDLVAVGARILSHEVDQLMGRVAVVAASDELYEQAEKFNSKVLADRPLRIFRDAASAFAWLTDAPIDRSPLSISDDHGR</sequence>
<proteinExistence type="predicted"/>